<protein>
    <recommendedName>
        <fullName evidence="1">diguanylate cyclase</fullName>
        <ecNumber evidence="1">2.7.7.65</ecNumber>
    </recommendedName>
</protein>
<evidence type="ECO:0000256" key="1">
    <source>
        <dbReference type="ARBA" id="ARBA00012528"/>
    </source>
</evidence>
<keyword evidence="3" id="KW-0812">Transmembrane</keyword>
<name>A0ABP8Q7F3_9GAMM</name>
<keyword evidence="4" id="KW-0732">Signal</keyword>
<organism evidence="6 7">
    <name type="scientific">Pseudaeromonas paramecii</name>
    <dbReference type="NCBI Taxonomy" id="2138166"/>
    <lineage>
        <taxon>Bacteria</taxon>
        <taxon>Pseudomonadati</taxon>
        <taxon>Pseudomonadota</taxon>
        <taxon>Gammaproteobacteria</taxon>
        <taxon>Aeromonadales</taxon>
        <taxon>Aeromonadaceae</taxon>
        <taxon>Pseudaeromonas</taxon>
    </lineage>
</organism>
<dbReference type="EMBL" id="BAABFC010000012">
    <property type="protein sequence ID" value="GAA4498648.1"/>
    <property type="molecule type" value="Genomic_DNA"/>
</dbReference>
<comment type="catalytic activity">
    <reaction evidence="2">
        <text>2 GTP = 3',3'-c-di-GMP + 2 diphosphate</text>
        <dbReference type="Rhea" id="RHEA:24898"/>
        <dbReference type="ChEBI" id="CHEBI:33019"/>
        <dbReference type="ChEBI" id="CHEBI:37565"/>
        <dbReference type="ChEBI" id="CHEBI:58805"/>
        <dbReference type="EC" id="2.7.7.65"/>
    </reaction>
</comment>
<dbReference type="PANTHER" id="PTHR45138:SF9">
    <property type="entry name" value="DIGUANYLATE CYCLASE DGCM-RELATED"/>
    <property type="match status" value="1"/>
</dbReference>
<dbReference type="Proteomes" id="UP001501321">
    <property type="component" value="Unassembled WGS sequence"/>
</dbReference>
<evidence type="ECO:0000313" key="7">
    <source>
        <dbReference type="Proteomes" id="UP001501321"/>
    </source>
</evidence>
<dbReference type="InterPro" id="IPR050469">
    <property type="entry name" value="Diguanylate_Cyclase"/>
</dbReference>
<dbReference type="InterPro" id="IPR029787">
    <property type="entry name" value="Nucleotide_cyclase"/>
</dbReference>
<dbReference type="Gene3D" id="3.30.70.270">
    <property type="match status" value="1"/>
</dbReference>
<evidence type="ECO:0000256" key="3">
    <source>
        <dbReference type="SAM" id="Phobius"/>
    </source>
</evidence>
<dbReference type="InterPro" id="IPR000160">
    <property type="entry name" value="GGDEF_dom"/>
</dbReference>
<feature type="signal peptide" evidence="4">
    <location>
        <begin position="1"/>
        <end position="24"/>
    </location>
</feature>
<feature type="domain" description="GGDEF" evidence="5">
    <location>
        <begin position="403"/>
        <end position="537"/>
    </location>
</feature>
<dbReference type="Pfam" id="PF09084">
    <property type="entry name" value="NMT1"/>
    <property type="match status" value="1"/>
</dbReference>
<dbReference type="PANTHER" id="PTHR45138">
    <property type="entry name" value="REGULATORY COMPONENTS OF SENSORY TRANSDUCTION SYSTEM"/>
    <property type="match status" value="1"/>
</dbReference>
<dbReference type="RefSeq" id="WP_345012690.1">
    <property type="nucleotide sequence ID" value="NZ_BAABFC010000012.1"/>
</dbReference>
<evidence type="ECO:0000313" key="6">
    <source>
        <dbReference type="EMBL" id="GAA4498648.1"/>
    </source>
</evidence>
<dbReference type="Pfam" id="PF00990">
    <property type="entry name" value="GGDEF"/>
    <property type="match status" value="1"/>
</dbReference>
<dbReference type="NCBIfam" id="TIGR00254">
    <property type="entry name" value="GGDEF"/>
    <property type="match status" value="1"/>
</dbReference>
<sequence length="537" mass="60749">MPCCCRFGRWLAGLLVLLSLPAMALESVVLQLKWTHQFQFAGYYAALEQGYYRAAGLDVQLKPNGQDGISVSPVEEVLSGRAHYGISNSGLVKIFMAGKPVVVLAAILQHSAVTWLVLERSGIQTLHDLSSRRLMTALPVNESYELLAPFHAEGVAVEQLNLIPTTHDLRDLLAGKVDAYDAYVTNEPYQLEQMGIPYRLIQPRSYGIDFYGDVLFTSRQEMRDHPERVKAFREATLKGWHYAIEHVDEMVDLIRQRYAPYKSREHLLFEAHALIKLIQPDFVALGHMNPGRWARIAEIEEGNGQTVPLSRLEGFFYQEEPPSDGKFWLMSGIFVLVALGLLAIIGWIVKINVRLRLEIAARKAAELQLRRLSRTDHLTGQHNRRAFFQVFTREFARFRRHPHGLTLLMLDIDHFKLVNDQYGHPVGDLVLVEFGRRLKAQLRRIDELGRIGGEEFAILLTDTTLEEAAIKAEQLRKAIAHPPFVMGRECLSLQITTSIGVVAAHPNDKNPKQLLARADEALYQAKSQGRNRCVTVP</sequence>
<feature type="transmembrane region" description="Helical" evidence="3">
    <location>
        <begin position="327"/>
        <end position="349"/>
    </location>
</feature>
<keyword evidence="3" id="KW-0472">Membrane</keyword>
<dbReference type="InterPro" id="IPR015168">
    <property type="entry name" value="SsuA/THI5"/>
</dbReference>
<dbReference type="InterPro" id="IPR043128">
    <property type="entry name" value="Rev_trsase/Diguanyl_cyclase"/>
</dbReference>
<accession>A0ABP8Q7F3</accession>
<dbReference type="PROSITE" id="PS50887">
    <property type="entry name" value="GGDEF"/>
    <property type="match status" value="1"/>
</dbReference>
<feature type="chain" id="PRO_5047005542" description="diguanylate cyclase" evidence="4">
    <location>
        <begin position="25"/>
        <end position="537"/>
    </location>
</feature>
<keyword evidence="7" id="KW-1185">Reference proteome</keyword>
<gene>
    <name evidence="6" type="ORF">GCM10023095_17450</name>
</gene>
<evidence type="ECO:0000256" key="2">
    <source>
        <dbReference type="ARBA" id="ARBA00034247"/>
    </source>
</evidence>
<proteinExistence type="predicted"/>
<evidence type="ECO:0000256" key="4">
    <source>
        <dbReference type="SAM" id="SignalP"/>
    </source>
</evidence>
<dbReference type="SUPFAM" id="SSF55073">
    <property type="entry name" value="Nucleotide cyclase"/>
    <property type="match status" value="1"/>
</dbReference>
<evidence type="ECO:0000259" key="5">
    <source>
        <dbReference type="PROSITE" id="PS50887"/>
    </source>
</evidence>
<dbReference type="Gene3D" id="3.40.190.10">
    <property type="entry name" value="Periplasmic binding protein-like II"/>
    <property type="match status" value="2"/>
</dbReference>
<reference evidence="7" key="1">
    <citation type="journal article" date="2019" name="Int. J. Syst. Evol. Microbiol.">
        <title>The Global Catalogue of Microorganisms (GCM) 10K type strain sequencing project: providing services to taxonomists for standard genome sequencing and annotation.</title>
        <authorList>
            <consortium name="The Broad Institute Genomics Platform"/>
            <consortium name="The Broad Institute Genome Sequencing Center for Infectious Disease"/>
            <person name="Wu L."/>
            <person name="Ma J."/>
        </authorList>
    </citation>
    <scope>NUCLEOTIDE SEQUENCE [LARGE SCALE GENOMIC DNA]</scope>
    <source>
        <strain evidence="7">JCM 32226</strain>
    </source>
</reference>
<comment type="caution">
    <text evidence="6">The sequence shown here is derived from an EMBL/GenBank/DDBJ whole genome shotgun (WGS) entry which is preliminary data.</text>
</comment>
<dbReference type="SUPFAM" id="SSF53850">
    <property type="entry name" value="Periplasmic binding protein-like II"/>
    <property type="match status" value="1"/>
</dbReference>
<dbReference type="EC" id="2.7.7.65" evidence="1"/>
<keyword evidence="3" id="KW-1133">Transmembrane helix</keyword>
<dbReference type="SMART" id="SM00267">
    <property type="entry name" value="GGDEF"/>
    <property type="match status" value="1"/>
</dbReference>
<dbReference type="CDD" id="cd01949">
    <property type="entry name" value="GGDEF"/>
    <property type="match status" value="1"/>
</dbReference>